<feature type="signal peptide" evidence="4">
    <location>
        <begin position="1"/>
        <end position="29"/>
    </location>
</feature>
<dbReference type="InterPro" id="IPR020419">
    <property type="entry name" value="TNFR_1A"/>
</dbReference>
<dbReference type="GO" id="GO:0006693">
    <property type="term" value="P:prostaglandin metabolic process"/>
    <property type="evidence" value="ECO:0007669"/>
    <property type="project" value="InterPro"/>
</dbReference>
<dbReference type="GO" id="GO:0043120">
    <property type="term" value="F:tumor necrosis factor binding"/>
    <property type="evidence" value="ECO:0000318"/>
    <property type="project" value="GO_Central"/>
</dbReference>
<comment type="caution">
    <text evidence="1">Lacks conserved residue(s) required for the propagation of feature annotation.</text>
</comment>
<keyword evidence="3" id="KW-0472">Membrane</keyword>
<dbReference type="InterPro" id="IPR033993">
    <property type="entry name" value="TNFRSF1A_N"/>
</dbReference>
<proteinExistence type="predicted"/>
<feature type="chain" id="PRO_5035164558" evidence="4">
    <location>
        <begin position="30"/>
        <end position="586"/>
    </location>
</feature>
<reference evidence="6" key="3">
    <citation type="submission" date="2025-09" db="UniProtKB">
        <authorList>
            <consortium name="Ensembl"/>
        </authorList>
    </citation>
    <scope>IDENTIFICATION</scope>
    <source>
        <strain evidence="6">Boxer</strain>
    </source>
</reference>
<evidence type="ECO:0000256" key="1">
    <source>
        <dbReference type="PROSITE-ProRule" id="PRU00206"/>
    </source>
</evidence>
<dbReference type="InterPro" id="IPR052493">
    <property type="entry name" value="TNFRSF1A"/>
</dbReference>
<feature type="compositionally biased region" description="Polar residues" evidence="2">
    <location>
        <begin position="268"/>
        <end position="297"/>
    </location>
</feature>
<dbReference type="GO" id="GO:0005031">
    <property type="term" value="F:tumor necrosis factor receptor activity"/>
    <property type="evidence" value="ECO:0000318"/>
    <property type="project" value="GO_Central"/>
</dbReference>
<dbReference type="Reactome" id="R-CFA-5669034">
    <property type="pathway name" value="TNFs bind their physiological receptors"/>
</dbReference>
<accession>A0A8I3Q3L1</accession>
<gene>
    <name evidence="6" type="primary">TNFRSF1A</name>
</gene>
<dbReference type="PROSITE" id="PS50050">
    <property type="entry name" value="TNFR_NGFR_2"/>
    <property type="match status" value="2"/>
</dbReference>
<feature type="region of interest" description="Disordered" evidence="2">
    <location>
        <begin position="250"/>
        <end position="398"/>
    </location>
</feature>
<dbReference type="Reactome" id="R-CFA-5626978">
    <property type="pathway name" value="TNFR1-mediated ceramide production"/>
</dbReference>
<feature type="repeat" description="TNFR-Cys" evidence="1">
    <location>
        <begin position="126"/>
        <end position="166"/>
    </location>
</feature>
<feature type="domain" description="TNFR-Cys" evidence="5">
    <location>
        <begin position="126"/>
        <end position="166"/>
    </location>
</feature>
<dbReference type="GO" id="GO:0043235">
    <property type="term" value="C:receptor complex"/>
    <property type="evidence" value="ECO:0000318"/>
    <property type="project" value="GO_Central"/>
</dbReference>
<dbReference type="FunCoup" id="A0A8I3Q3L1">
    <property type="interactions" value="1"/>
</dbReference>
<evidence type="ECO:0000259" key="5">
    <source>
        <dbReference type="PROSITE" id="PS50050"/>
    </source>
</evidence>
<evidence type="ECO:0000313" key="7">
    <source>
        <dbReference type="Proteomes" id="UP000805418"/>
    </source>
</evidence>
<dbReference type="SUPFAM" id="SSF57586">
    <property type="entry name" value="TNF receptor-like"/>
    <property type="match status" value="3"/>
</dbReference>
<dbReference type="Reactome" id="R-CFA-5357905">
    <property type="pathway name" value="Regulation of TNFR1 signaling"/>
</dbReference>
<dbReference type="PRINTS" id="PR01918">
    <property type="entry name" value="TNFACTORR1A"/>
</dbReference>
<dbReference type="GO" id="GO:0006954">
    <property type="term" value="P:inflammatory response"/>
    <property type="evidence" value="ECO:0000318"/>
    <property type="project" value="GO_Central"/>
</dbReference>
<feature type="transmembrane region" description="Helical" evidence="3">
    <location>
        <begin position="212"/>
        <end position="233"/>
    </location>
</feature>
<dbReference type="InterPro" id="IPR001368">
    <property type="entry name" value="TNFR/NGFR_Cys_rich_reg"/>
</dbReference>
<dbReference type="AlphaFoldDB" id="A0A8I3Q3L1"/>
<dbReference type="GeneTree" id="ENSGT00940000159540"/>
<evidence type="ECO:0000256" key="4">
    <source>
        <dbReference type="SAM" id="SignalP"/>
    </source>
</evidence>
<dbReference type="Reactome" id="R-CFA-5357956">
    <property type="pathway name" value="TNFR1-induced NF-kappa-B signaling pathway"/>
</dbReference>
<feature type="repeat" description="TNFR-Cys" evidence="1">
    <location>
        <begin position="83"/>
        <end position="125"/>
    </location>
</feature>
<protein>
    <submittedName>
        <fullName evidence="6">TNF receptor superfamily member 1A</fullName>
    </submittedName>
</protein>
<feature type="disulfide bond" evidence="1">
    <location>
        <begin position="84"/>
        <end position="99"/>
    </location>
</feature>
<reference evidence="6" key="1">
    <citation type="submission" date="2020-03" db="EMBL/GenBank/DDBJ databases">
        <title>Long-read based genome assembly of a Labrador retriever dog.</title>
        <authorList>
            <person name="Eory L."/>
            <person name="Zhang W."/>
            <person name="Schoenebeck J."/>
        </authorList>
    </citation>
    <scope>NUCLEOTIDE SEQUENCE [LARGE SCALE GENOMIC DNA]</scope>
    <source>
        <strain evidence="6">Labrador retriever</strain>
    </source>
</reference>
<keyword evidence="4" id="KW-0732">Signal</keyword>
<dbReference type="Reactome" id="R-CFA-75893">
    <property type="pathway name" value="TNF signaling"/>
</dbReference>
<dbReference type="Ensembl" id="ENSCAFT00845052107.1">
    <property type="protein sequence ID" value="ENSCAFP00845040874.1"/>
    <property type="gene ID" value="ENSCAFG00845029433.1"/>
</dbReference>
<keyword evidence="7" id="KW-1185">Reference proteome</keyword>
<dbReference type="Pfam" id="PF00020">
    <property type="entry name" value="TNFR_c6"/>
    <property type="match status" value="2"/>
</dbReference>
<name>A0A8I3Q3L1_CANLF</name>
<dbReference type="Reactome" id="R-CFA-5357786">
    <property type="pathway name" value="TNFR1-induced proapoptotic signaling"/>
</dbReference>
<evidence type="ECO:0000256" key="2">
    <source>
        <dbReference type="SAM" id="MobiDB-lite"/>
    </source>
</evidence>
<feature type="region of interest" description="Disordered" evidence="2">
    <location>
        <begin position="446"/>
        <end position="506"/>
    </location>
</feature>
<dbReference type="Proteomes" id="UP000805418">
    <property type="component" value="Chromosome 27"/>
</dbReference>
<dbReference type="GO" id="GO:0045121">
    <property type="term" value="C:membrane raft"/>
    <property type="evidence" value="ECO:0000318"/>
    <property type="project" value="GO_Central"/>
</dbReference>
<reference evidence="6" key="2">
    <citation type="submission" date="2025-08" db="UniProtKB">
        <authorList>
            <consortium name="Ensembl"/>
        </authorList>
    </citation>
    <scope>IDENTIFICATION</scope>
    <source>
        <strain evidence="6">Boxer</strain>
    </source>
</reference>
<feature type="compositionally biased region" description="Low complexity" evidence="2">
    <location>
        <begin position="446"/>
        <end position="456"/>
    </location>
</feature>
<keyword evidence="3" id="KW-1133">Transmembrane helix</keyword>
<dbReference type="Gene3D" id="2.10.50.10">
    <property type="entry name" value="Tumor Necrosis Factor Receptor, subunit A, domain 2"/>
    <property type="match status" value="2"/>
</dbReference>
<dbReference type="CDD" id="cd10576">
    <property type="entry name" value="TNFRSF1A"/>
    <property type="match status" value="1"/>
</dbReference>
<dbReference type="FunFam" id="2.10.50.10:FF:000020">
    <property type="entry name" value="Tumor necrosis factor receptor superfamily member 1A"/>
    <property type="match status" value="1"/>
</dbReference>
<evidence type="ECO:0000256" key="3">
    <source>
        <dbReference type="SAM" id="Phobius"/>
    </source>
</evidence>
<organism evidence="6 7">
    <name type="scientific">Canis lupus familiaris</name>
    <name type="common">Dog</name>
    <name type="synonym">Canis familiaris</name>
    <dbReference type="NCBI Taxonomy" id="9615"/>
    <lineage>
        <taxon>Eukaryota</taxon>
        <taxon>Metazoa</taxon>
        <taxon>Chordata</taxon>
        <taxon>Craniata</taxon>
        <taxon>Vertebrata</taxon>
        <taxon>Euteleostomi</taxon>
        <taxon>Mammalia</taxon>
        <taxon>Eutheria</taxon>
        <taxon>Laurasiatheria</taxon>
        <taxon>Carnivora</taxon>
        <taxon>Caniformia</taxon>
        <taxon>Canidae</taxon>
        <taxon>Canis</taxon>
    </lineage>
</organism>
<feature type="domain" description="TNFR-Cys" evidence="5">
    <location>
        <begin position="83"/>
        <end position="125"/>
    </location>
</feature>
<keyword evidence="1" id="KW-1015">Disulfide bond</keyword>
<sequence length="586" mass="62415">MGLPTVPGLLLPLVLLALLLEIYPISVTALVPHPRNRVKRAILCPQGKYIHPQDDSICCTKCHKGTYLYNDCPGPGLDTDCRECENGTFTASENHLRQCLSCSKCRKEMNQVEISPCTVYRDTVCGCRKNQYRFYWSETLFQCNNCSLCLNGTVQISCQEKQNTICTCHAGFFLREHECVSCVNCKKNTECGKLCLPPVETVKVPQDPGSTVLLPLVILFGICVLSFSIGLMCRYQRQKPRLFSIVCGKPTPTKEGEPESRASVPGFSPTTGFSPVPNPTCTPRSILTPSPTFTPTDWPNGRAAPVSREMAPPCQGAGPILTSAPASTPIPTPVQKWEDGTATPRTEGELLAGAEGRAPGGRGREGRGAGAGGSPPARPPARSGPRGPRDAVCGGGRRAPVALEGVRAAAGAERARDRAAGAAERALPAGGALQHAGGLAAAHPAARGHAGAAGPRAPRDGAARLPGGHRGGAVCPRRPLAGAPPPSMRPRTAASGQGPFFWTRPWRGRRAGQPPTWCYSLSVHRFSQQLEPFRRLSLVCVAGVGVGPPMARSIWFGAGKLFLQKSKYFRLCGCHMMSCPLPPPSL</sequence>
<dbReference type="PANTHER" id="PTHR46861">
    <property type="entry name" value="TUMOR NECROSIS FACTOR RECEPTOR SUPERFAMILY MEMBER 1A"/>
    <property type="match status" value="1"/>
</dbReference>
<dbReference type="PROSITE" id="PS00652">
    <property type="entry name" value="TNFR_NGFR_1"/>
    <property type="match status" value="2"/>
</dbReference>
<dbReference type="PANTHER" id="PTHR46861:SF1">
    <property type="entry name" value="TUMOR NECROSIS FACTOR RECEPTOR SUPERFAMILY MEMBER 1A"/>
    <property type="match status" value="1"/>
</dbReference>
<keyword evidence="3" id="KW-0812">Transmembrane</keyword>
<dbReference type="FunFam" id="2.10.50.10:FF:000025">
    <property type="entry name" value="Tumor necrosis factor receptor superfamily member 1A"/>
    <property type="match status" value="1"/>
</dbReference>
<evidence type="ECO:0000313" key="6">
    <source>
        <dbReference type="Ensembl" id="ENSCAFP00845040874.1"/>
    </source>
</evidence>
<dbReference type="SMART" id="SM00208">
    <property type="entry name" value="TNFR"/>
    <property type="match status" value="4"/>
</dbReference>
<dbReference type="OrthoDB" id="9408020at2759"/>